<keyword evidence="3" id="KW-1185">Reference proteome</keyword>
<dbReference type="PANTHER" id="PTHR36114:SF1">
    <property type="entry name" value="16.7 KDA PROTEIN IN WHIE LOCUS"/>
    <property type="match status" value="1"/>
</dbReference>
<dbReference type="Pfam" id="PF07883">
    <property type="entry name" value="Cupin_2"/>
    <property type="match status" value="1"/>
</dbReference>
<gene>
    <name evidence="2" type="ORF">H9Q13_06815</name>
</gene>
<dbReference type="Proteomes" id="UP000625551">
    <property type="component" value="Unassembled WGS sequence"/>
</dbReference>
<reference evidence="2 3" key="1">
    <citation type="submission" date="2020-09" db="EMBL/GenBank/DDBJ databases">
        <title>Genome sequencing and assembly of Pontibacter sp.</title>
        <authorList>
            <person name="Chhetri G."/>
        </authorList>
    </citation>
    <scope>NUCLEOTIDE SEQUENCE [LARGE SCALE GENOMIC DNA]</scope>
    <source>
        <strain evidence="2 3">JH31</strain>
    </source>
</reference>
<organism evidence="2 3">
    <name type="scientific">Pontibacter aquaedesilientis</name>
    <dbReference type="NCBI Taxonomy" id="2766980"/>
    <lineage>
        <taxon>Bacteria</taxon>
        <taxon>Pseudomonadati</taxon>
        <taxon>Bacteroidota</taxon>
        <taxon>Cytophagia</taxon>
        <taxon>Cytophagales</taxon>
        <taxon>Hymenobacteraceae</taxon>
        <taxon>Pontibacter</taxon>
    </lineage>
</organism>
<comment type="caution">
    <text evidence="2">The sequence shown here is derived from an EMBL/GenBank/DDBJ whole genome shotgun (WGS) entry which is preliminary data.</text>
</comment>
<evidence type="ECO:0000313" key="2">
    <source>
        <dbReference type="EMBL" id="MBD1396870.1"/>
    </source>
</evidence>
<dbReference type="SUPFAM" id="SSF51182">
    <property type="entry name" value="RmlC-like cupins"/>
    <property type="match status" value="1"/>
</dbReference>
<dbReference type="Gene3D" id="2.60.120.10">
    <property type="entry name" value="Jelly Rolls"/>
    <property type="match status" value="1"/>
</dbReference>
<sequence>MAPNIEKVNLAEKFAQIPDHWNPRIVGELNGQQVKLAKFSGPFEWHHHDHEDELFLVVKGKFDMEFRDKTVTVHPGEFLIVPRGVEHRPVANEEAEVLLFEPATTVNTGNLTDSDRTRRHLERL</sequence>
<dbReference type="InterPro" id="IPR011051">
    <property type="entry name" value="RmlC_Cupin_sf"/>
</dbReference>
<name>A0ABR7XEZ8_9BACT</name>
<evidence type="ECO:0000259" key="1">
    <source>
        <dbReference type="Pfam" id="PF07883"/>
    </source>
</evidence>
<feature type="domain" description="Cupin type-2" evidence="1">
    <location>
        <begin position="43"/>
        <end position="97"/>
    </location>
</feature>
<evidence type="ECO:0000313" key="3">
    <source>
        <dbReference type="Proteomes" id="UP000625551"/>
    </source>
</evidence>
<dbReference type="RefSeq" id="WP_191183009.1">
    <property type="nucleotide sequence ID" value="NZ_JACXAJ010000002.1"/>
</dbReference>
<dbReference type="InterPro" id="IPR013096">
    <property type="entry name" value="Cupin_2"/>
</dbReference>
<proteinExistence type="predicted"/>
<dbReference type="InterPro" id="IPR052044">
    <property type="entry name" value="PKS_Associated_Protein"/>
</dbReference>
<protein>
    <submittedName>
        <fullName evidence="2">Cupin domain-containing protein</fullName>
    </submittedName>
</protein>
<dbReference type="InterPro" id="IPR014710">
    <property type="entry name" value="RmlC-like_jellyroll"/>
</dbReference>
<dbReference type="PANTHER" id="PTHR36114">
    <property type="entry name" value="16.7 KDA PROTEIN IN WHIE LOCUS"/>
    <property type="match status" value="1"/>
</dbReference>
<accession>A0ABR7XEZ8</accession>
<dbReference type="EMBL" id="JACXAJ010000002">
    <property type="protein sequence ID" value="MBD1396870.1"/>
    <property type="molecule type" value="Genomic_DNA"/>
</dbReference>
<dbReference type="CDD" id="cd02226">
    <property type="entry name" value="cupin_YdbB-like"/>
    <property type="match status" value="1"/>
</dbReference>